<feature type="compositionally biased region" description="Basic and acidic residues" evidence="2">
    <location>
        <begin position="1213"/>
        <end position="1222"/>
    </location>
</feature>
<dbReference type="InterPro" id="IPR000330">
    <property type="entry name" value="SNF2_N"/>
</dbReference>
<feature type="domain" description="Helicase ATP-binding" evidence="3">
    <location>
        <begin position="605"/>
        <end position="775"/>
    </location>
</feature>
<evidence type="ECO:0000256" key="1">
    <source>
        <dbReference type="ARBA" id="ARBA00022801"/>
    </source>
</evidence>
<dbReference type="Proteomes" id="UP000037460">
    <property type="component" value="Unassembled WGS sequence"/>
</dbReference>
<dbReference type="PROSITE" id="PS51192">
    <property type="entry name" value="HELICASE_ATP_BIND_1"/>
    <property type="match status" value="1"/>
</dbReference>
<proteinExistence type="predicted"/>
<evidence type="ECO:0000313" key="6">
    <source>
        <dbReference type="Proteomes" id="UP000037460"/>
    </source>
</evidence>
<feature type="region of interest" description="Disordered" evidence="2">
    <location>
        <begin position="513"/>
        <end position="541"/>
    </location>
</feature>
<dbReference type="Pfam" id="PF05641">
    <property type="entry name" value="Agenet"/>
    <property type="match status" value="2"/>
</dbReference>
<evidence type="ECO:0000256" key="2">
    <source>
        <dbReference type="SAM" id="MobiDB-lite"/>
    </source>
</evidence>
<dbReference type="EMBL" id="JWZX01002645">
    <property type="protein sequence ID" value="KOO27921.1"/>
    <property type="molecule type" value="Genomic_DNA"/>
</dbReference>
<evidence type="ECO:0000259" key="3">
    <source>
        <dbReference type="PROSITE" id="PS51192"/>
    </source>
</evidence>
<dbReference type="GO" id="GO:0016787">
    <property type="term" value="F:hydrolase activity"/>
    <property type="evidence" value="ECO:0007669"/>
    <property type="project" value="UniProtKB-KW"/>
</dbReference>
<protein>
    <submittedName>
        <fullName evidence="5">Putative global transcription activator snf2l1 isoform 2</fullName>
    </submittedName>
</protein>
<evidence type="ECO:0000259" key="4">
    <source>
        <dbReference type="PROSITE" id="PS51194"/>
    </source>
</evidence>
<dbReference type="InterPro" id="IPR001650">
    <property type="entry name" value="Helicase_C-like"/>
</dbReference>
<feature type="region of interest" description="Disordered" evidence="2">
    <location>
        <begin position="420"/>
        <end position="449"/>
    </location>
</feature>
<keyword evidence="1" id="KW-0378">Hydrolase</keyword>
<organism evidence="5 6">
    <name type="scientific">Chrysochromulina tobinii</name>
    <dbReference type="NCBI Taxonomy" id="1460289"/>
    <lineage>
        <taxon>Eukaryota</taxon>
        <taxon>Haptista</taxon>
        <taxon>Haptophyta</taxon>
        <taxon>Prymnesiophyceae</taxon>
        <taxon>Prymnesiales</taxon>
        <taxon>Chrysochromulinaceae</taxon>
        <taxon>Chrysochromulina</taxon>
    </lineage>
</organism>
<evidence type="ECO:0000313" key="5">
    <source>
        <dbReference type="EMBL" id="KOO27921.1"/>
    </source>
</evidence>
<dbReference type="Pfam" id="PF00271">
    <property type="entry name" value="Helicase_C"/>
    <property type="match status" value="1"/>
</dbReference>
<name>A0A0M0JMX0_9EUKA</name>
<dbReference type="OrthoDB" id="5857104at2759"/>
<feature type="region of interest" description="Disordered" evidence="2">
    <location>
        <begin position="1"/>
        <end position="20"/>
    </location>
</feature>
<dbReference type="InterPro" id="IPR014001">
    <property type="entry name" value="Helicase_ATP-bd"/>
</dbReference>
<feature type="region of interest" description="Disordered" evidence="2">
    <location>
        <begin position="1115"/>
        <end position="1164"/>
    </location>
</feature>
<dbReference type="SMART" id="SM00490">
    <property type="entry name" value="HELICc"/>
    <property type="match status" value="1"/>
</dbReference>
<comment type="caution">
    <text evidence="5">The sequence shown here is derived from an EMBL/GenBank/DDBJ whole genome shotgun (WGS) entry which is preliminary data.</text>
</comment>
<dbReference type="InterPro" id="IPR027417">
    <property type="entry name" value="P-loop_NTPase"/>
</dbReference>
<dbReference type="PANTHER" id="PTHR10799">
    <property type="entry name" value="SNF2/RAD54 HELICASE FAMILY"/>
    <property type="match status" value="1"/>
</dbReference>
<sequence length="1366" mass="149098">MVPDTAPVPMVEDDEEEGVDETDEAAVKAAVNVNVKAEPAPDAADTSMMEVLETALTLTALPAAPDGFEVGSLVEVQHQDEGLLGAWSMGVIVCIEHDQAQVAMSAFDGDEEFYSVVHGDEHEVSAKMMRPCWTWRPASKQWHAQHTDTLYSAASATPLDVTNADAGGLVDALAFIERLPRSLDAGESLKFSLAGRPELLLPDPNQEASELLSGLLSGLGSSEHFEVRMPTAVAADTALRVRVRLKVPPTAGHVYVMMPPGTCAGDRFSALLQDGREMLVTAPVGLSFGQQMLIRVPELPAGAADAPAADSEPAEEIKKVKDKAKKVKDKAAKVSKGERVAQKAAAEAARKARNAVYGITYRQIEQYVIARYAECKNSRLMGSLAAAVRAGRMLREGKVYVPTGSMLSKMRDEELSKMSEAQRAAAKAEEKRNRKLAKAMALSGKARKRQELDDARLLHNQHIKAASEYSERRRNDYIKEHLELLGPFVRGAKRSLQAQLGLMSEAEAAMPVVGRGGRRKSDAEPTTGAVAGTSKGSRAATPIEDEMDEEAKAALTDEAALAGFALEDVMGVVPRAEVTAEQTDAYPWLEASLQPHQVAGLNWMIGAYRNGINGILADEMGLGKTIQTISFLGFLKFECHLKGPSLVVAPLSVLTSWVNEFKRFAPKMRIVRLHSGDQNERELMRTELLADISNFDVVVTTYEMANSANMKTVLCHRIHWRYLVLDEGHRIKNEKTALYERLRLVKCQRKLLLTDSDRFDQAFDLQRGQVDEGVIAKCGQLLHAFMIRRLKLAVLATLPIKTEALVYCPMSKTQVELSRQLLLSGAEVLSSLAATALVDDEDKDEGGEGRTDKDFTAVQSLLLSLRKTCNHPQLFGSWMGDVAAQAGEDLVSSSGKLATLEKLLDLLLPNGHRVVLFSGWTSMLDIIEQFLRGRSLEYCRLDGSTNRVQRQIDIKQFNQAGSALKVFLCSTRAGGLGITLTSADTVVLYDSDFNPQVDLQAMDRVHRIGQKKPVRVLRLITHDSVEERIVQRARDKLFLMQRTMAAGVDTKDDGPQAPSGKMSRSESIKVLQFGVAGAMSALERGDLGVTSAQVRTVYKEIEDAMGLKLPSITVGVGGRKPSAKQSQEVLDAAATSLGTSEDKVGSKRSRKGKEGASASVHPEVADLGSSLASLSRSQRERTSRFIQVGEDLVLKLNNYALHEGEQSVFESELQGRKDKDLPSETSSRRRAGVDYKNQPQCQEVAWASVDVKSLSGGRANVVYTERTAENGKPLTERVKLEHLRPQPPAKTPKGFEASLVPGAPCELLYGDTWWAVTVLKPMSGGKFQVSSDHFKAKHTVPTSRLRPGWAWSAGASKWSQREPSAD</sequence>
<dbReference type="GO" id="GO:0005524">
    <property type="term" value="F:ATP binding"/>
    <property type="evidence" value="ECO:0007669"/>
    <property type="project" value="InterPro"/>
</dbReference>
<dbReference type="PROSITE" id="PS51194">
    <property type="entry name" value="HELICASE_CTER"/>
    <property type="match status" value="1"/>
</dbReference>
<dbReference type="InterPro" id="IPR038718">
    <property type="entry name" value="SNF2-like_sf"/>
</dbReference>
<dbReference type="Gene3D" id="3.40.50.10810">
    <property type="entry name" value="Tandem AAA-ATPase domain"/>
    <property type="match status" value="1"/>
</dbReference>
<dbReference type="InterPro" id="IPR049730">
    <property type="entry name" value="SNF2/RAD54-like_C"/>
</dbReference>
<reference evidence="6" key="1">
    <citation type="journal article" date="2015" name="PLoS Genet.">
        <title>Genome Sequence and Transcriptome Analyses of Chrysochromulina tobin: Metabolic Tools for Enhanced Algal Fitness in the Prominent Order Prymnesiales (Haptophyceae).</title>
        <authorList>
            <person name="Hovde B.T."/>
            <person name="Deodato C.R."/>
            <person name="Hunsperger H.M."/>
            <person name="Ryken S.A."/>
            <person name="Yost W."/>
            <person name="Jha R.K."/>
            <person name="Patterson J."/>
            <person name="Monnat R.J. Jr."/>
            <person name="Barlow S.B."/>
            <person name="Starkenburg S.R."/>
            <person name="Cattolico R.A."/>
        </authorList>
    </citation>
    <scope>NUCLEOTIDE SEQUENCE</scope>
    <source>
        <strain evidence="6">CCMP291</strain>
    </source>
</reference>
<feature type="domain" description="Helicase C-terminal" evidence="4">
    <location>
        <begin position="899"/>
        <end position="1056"/>
    </location>
</feature>
<dbReference type="Gene3D" id="3.40.50.300">
    <property type="entry name" value="P-loop containing nucleotide triphosphate hydrolases"/>
    <property type="match status" value="1"/>
</dbReference>
<feature type="compositionally biased region" description="Acidic residues" evidence="2">
    <location>
        <begin position="11"/>
        <end position="20"/>
    </location>
</feature>
<gene>
    <name evidence="5" type="ORF">Ctob_010351</name>
</gene>
<accession>A0A0M0JMX0</accession>
<dbReference type="SMART" id="SM00487">
    <property type="entry name" value="DEXDc"/>
    <property type="match status" value="1"/>
</dbReference>
<dbReference type="InterPro" id="IPR008395">
    <property type="entry name" value="Agenet-like_dom"/>
</dbReference>
<dbReference type="Pfam" id="PF00176">
    <property type="entry name" value="SNF2-rel_dom"/>
    <property type="match status" value="2"/>
</dbReference>
<keyword evidence="6" id="KW-1185">Reference proteome</keyword>
<feature type="region of interest" description="Disordered" evidence="2">
    <location>
        <begin position="1208"/>
        <end position="1235"/>
    </location>
</feature>
<dbReference type="CDD" id="cd18793">
    <property type="entry name" value="SF2_C_SNF"/>
    <property type="match status" value="1"/>
</dbReference>
<dbReference type="SUPFAM" id="SSF52540">
    <property type="entry name" value="P-loop containing nucleoside triphosphate hydrolases"/>
    <property type="match status" value="2"/>
</dbReference>